<evidence type="ECO:0000313" key="2">
    <source>
        <dbReference type="EMBL" id="RBA30049.1"/>
    </source>
</evidence>
<dbReference type="InterPro" id="IPR003737">
    <property type="entry name" value="GlcNAc_PI_deacetylase-related"/>
</dbReference>
<name>A0A365P603_9ACTN</name>
<dbReference type="EMBL" id="QNTT01000102">
    <property type="protein sequence ID" value="RBA30049.1"/>
    <property type="molecule type" value="Genomic_DNA"/>
</dbReference>
<evidence type="ECO:0000256" key="1">
    <source>
        <dbReference type="ARBA" id="ARBA00022833"/>
    </source>
</evidence>
<dbReference type="Gene3D" id="3.40.50.10320">
    <property type="entry name" value="LmbE-like"/>
    <property type="match status" value="1"/>
</dbReference>
<keyword evidence="1" id="KW-0862">Zinc</keyword>
<dbReference type="Proteomes" id="UP000252187">
    <property type="component" value="Unassembled WGS sequence"/>
</dbReference>
<dbReference type="PANTHER" id="PTHR12993:SF11">
    <property type="entry name" value="N-ACETYLGLUCOSAMINYL-PHOSPHATIDYLINOSITOL DE-N-ACETYLASE"/>
    <property type="match status" value="1"/>
</dbReference>
<sequence>MRTTTGLPDWDTVLAVVAHPDDESFGLGAILSTLAVADARVHVLCLTRGEASTLHGARGEEIEGELSVIRERELRAAADALGAQGVTLLDLPDGGLTALGADAIDDAVEQEIEAVRPDGLVAFDSTGISGHPDHVAATAAAVRAGERHDLGVLAWVLPDDLCATLAGEGYAGFLGRPADEIDLALTVDRAAQLAAVECHPSQAVPGSVLWRRLELQGDTEHLRWLRRP</sequence>
<dbReference type="Pfam" id="PF02585">
    <property type="entry name" value="PIG-L"/>
    <property type="match status" value="1"/>
</dbReference>
<dbReference type="RefSeq" id="WP_119193500.1">
    <property type="nucleotide sequence ID" value="NZ_JAPWIO010000009.1"/>
</dbReference>
<gene>
    <name evidence="2" type="ORF">DQ226_18025</name>
</gene>
<dbReference type="GO" id="GO:0016137">
    <property type="term" value="P:glycoside metabolic process"/>
    <property type="evidence" value="ECO:0007669"/>
    <property type="project" value="UniProtKB-ARBA"/>
</dbReference>
<dbReference type="InterPro" id="IPR024078">
    <property type="entry name" value="LmbE-like_dom_sf"/>
</dbReference>
<comment type="caution">
    <text evidence="2">The sequence shown here is derived from an EMBL/GenBank/DDBJ whole genome shotgun (WGS) entry which is preliminary data.</text>
</comment>
<protein>
    <submittedName>
        <fullName evidence="2">PIG-L family deacetylase</fullName>
    </submittedName>
</protein>
<dbReference type="PANTHER" id="PTHR12993">
    <property type="entry name" value="N-ACETYLGLUCOSAMINYL-PHOSPHATIDYLINOSITOL DE-N-ACETYLASE-RELATED"/>
    <property type="match status" value="1"/>
</dbReference>
<dbReference type="SUPFAM" id="SSF102588">
    <property type="entry name" value="LmbE-like"/>
    <property type="match status" value="1"/>
</dbReference>
<accession>A0A365P603</accession>
<organism evidence="2 3">
    <name type="scientific">Dietzia maris</name>
    <dbReference type="NCBI Taxonomy" id="37915"/>
    <lineage>
        <taxon>Bacteria</taxon>
        <taxon>Bacillati</taxon>
        <taxon>Actinomycetota</taxon>
        <taxon>Actinomycetes</taxon>
        <taxon>Mycobacteriales</taxon>
        <taxon>Dietziaceae</taxon>
        <taxon>Dietzia</taxon>
    </lineage>
</organism>
<dbReference type="AlphaFoldDB" id="A0A365P603"/>
<proteinExistence type="predicted"/>
<dbReference type="GO" id="GO:0016811">
    <property type="term" value="F:hydrolase activity, acting on carbon-nitrogen (but not peptide) bonds, in linear amides"/>
    <property type="evidence" value="ECO:0007669"/>
    <property type="project" value="TreeGrafter"/>
</dbReference>
<reference evidence="2 3" key="1">
    <citation type="submission" date="2018-06" db="EMBL/GenBank/DDBJ databases">
        <title>Whole genome sequencing of four bacterial strains from South Shetland trench revealing bio-synthetic gene clusters.</title>
        <authorList>
            <person name="Abdel-Mageed W.M."/>
            <person name="Lehri B."/>
            <person name="Jarmusch S.A."/>
            <person name="Miranda K."/>
            <person name="Goodfellow M."/>
            <person name="Jaspars M."/>
            <person name="Karlyshev A.V."/>
        </authorList>
    </citation>
    <scope>NUCLEOTIDE SEQUENCE [LARGE SCALE GENOMIC DNA]</scope>
    <source>
        <strain evidence="2 3">SST1</strain>
    </source>
</reference>
<evidence type="ECO:0000313" key="3">
    <source>
        <dbReference type="Proteomes" id="UP000252187"/>
    </source>
</evidence>